<dbReference type="GO" id="GO:0060963">
    <property type="term" value="P:positive regulation of ribosomal protein gene transcription by RNA polymerase II"/>
    <property type="evidence" value="ECO:0007669"/>
    <property type="project" value="TreeGrafter"/>
</dbReference>
<sequence>MGSRDSLVAEEAHEPHPPHLRDSQAQLVHPITTEKTSSESCLAQVQEMNRKIDLLTGTVLDQIQLLSTGMTRGIGAVTGHLQELTDRLSLLRNTISGMAVRGMDAQALQLSQDLIISPPTLTQDAAAFLRMAAAGIGAAADTALGASESQPSMARLPASSSNTSPIGQTYPLATRPPKAAALARRDAPARAEYTMSKTITTITQAWREYRYGLEGRPSIREMEASHKGWRTPNTKAQRFCRRRPVWIEIERRMEGGMSEEEAVQALEDERVQRKESLFKCAERLKTEHKLLRLPGGEVTEAATGA</sequence>
<gene>
    <name evidence="3" type="ORF">BDK51DRAFT_49668</name>
</gene>
<evidence type="ECO:0000256" key="1">
    <source>
        <dbReference type="SAM" id="MobiDB-lite"/>
    </source>
</evidence>
<feature type="compositionally biased region" description="Polar residues" evidence="1">
    <location>
        <begin position="152"/>
        <end position="167"/>
    </location>
</feature>
<feature type="region of interest" description="Disordered" evidence="1">
    <location>
        <begin position="152"/>
        <end position="179"/>
    </location>
</feature>
<protein>
    <submittedName>
        <fullName evidence="3">Transcriptional activator of glycolytic enzymes-domain-containing protein</fullName>
    </submittedName>
</protein>
<reference evidence="4" key="1">
    <citation type="journal article" date="2018" name="Nat. Microbiol.">
        <title>Leveraging single-cell genomics to expand the fungal tree of life.</title>
        <authorList>
            <person name="Ahrendt S.R."/>
            <person name="Quandt C.A."/>
            <person name="Ciobanu D."/>
            <person name="Clum A."/>
            <person name="Salamov A."/>
            <person name="Andreopoulos B."/>
            <person name="Cheng J.F."/>
            <person name="Woyke T."/>
            <person name="Pelin A."/>
            <person name="Henrissat B."/>
            <person name="Reynolds N.K."/>
            <person name="Benny G.L."/>
            <person name="Smith M.E."/>
            <person name="James T.Y."/>
            <person name="Grigoriev I.V."/>
        </authorList>
    </citation>
    <scope>NUCLEOTIDE SEQUENCE [LARGE SCALE GENOMIC DNA]</scope>
</reference>
<feature type="compositionally biased region" description="Basic and acidic residues" evidence="1">
    <location>
        <begin position="10"/>
        <end position="22"/>
    </location>
</feature>
<dbReference type="Pfam" id="PF12550">
    <property type="entry name" value="GCR1_C"/>
    <property type="match status" value="1"/>
</dbReference>
<dbReference type="PANTHER" id="PTHR37784">
    <property type="entry name" value="PROTEIN MSN1"/>
    <property type="match status" value="1"/>
</dbReference>
<dbReference type="OrthoDB" id="428577at2759"/>
<dbReference type="GO" id="GO:0000978">
    <property type="term" value="F:RNA polymerase II cis-regulatory region sequence-specific DNA binding"/>
    <property type="evidence" value="ECO:0007669"/>
    <property type="project" value="TreeGrafter"/>
</dbReference>
<dbReference type="AlphaFoldDB" id="A0A4P9VX19"/>
<dbReference type="EMBL" id="ML001264">
    <property type="protein sequence ID" value="RKO83415.1"/>
    <property type="molecule type" value="Genomic_DNA"/>
</dbReference>
<feature type="region of interest" description="Disordered" evidence="1">
    <location>
        <begin position="1"/>
        <end position="24"/>
    </location>
</feature>
<feature type="domain" description="Transcription activator GCR1-like" evidence="2">
    <location>
        <begin position="193"/>
        <end position="270"/>
    </location>
</feature>
<name>A0A4P9VX19_9FUNG</name>
<dbReference type="InterPro" id="IPR022210">
    <property type="entry name" value="TF_GCR1-like"/>
</dbReference>
<organism evidence="3 4">
    <name type="scientific">Blyttiomyces helicus</name>
    <dbReference type="NCBI Taxonomy" id="388810"/>
    <lineage>
        <taxon>Eukaryota</taxon>
        <taxon>Fungi</taxon>
        <taxon>Fungi incertae sedis</taxon>
        <taxon>Chytridiomycota</taxon>
        <taxon>Chytridiomycota incertae sedis</taxon>
        <taxon>Chytridiomycetes</taxon>
        <taxon>Chytridiomycetes incertae sedis</taxon>
        <taxon>Blyttiomyces</taxon>
    </lineage>
</organism>
<keyword evidence="4" id="KW-1185">Reference proteome</keyword>
<evidence type="ECO:0000313" key="3">
    <source>
        <dbReference type="EMBL" id="RKO83415.1"/>
    </source>
</evidence>
<dbReference type="PANTHER" id="PTHR37784:SF2">
    <property type="entry name" value="HIGH-OSMOLARITY-INDUCED TRANSCRIPTION PROTEIN 1"/>
    <property type="match status" value="1"/>
</dbReference>
<dbReference type="Proteomes" id="UP000269721">
    <property type="component" value="Unassembled WGS sequence"/>
</dbReference>
<evidence type="ECO:0000313" key="4">
    <source>
        <dbReference type="Proteomes" id="UP000269721"/>
    </source>
</evidence>
<accession>A0A4P9VX19</accession>
<dbReference type="GO" id="GO:0000981">
    <property type="term" value="F:DNA-binding transcription factor activity, RNA polymerase II-specific"/>
    <property type="evidence" value="ECO:0007669"/>
    <property type="project" value="TreeGrafter"/>
</dbReference>
<dbReference type="InterPro" id="IPR052146">
    <property type="entry name" value="HOT1"/>
</dbReference>
<proteinExistence type="predicted"/>
<evidence type="ECO:0000259" key="2">
    <source>
        <dbReference type="Pfam" id="PF12550"/>
    </source>
</evidence>